<evidence type="ECO:0000256" key="4">
    <source>
        <dbReference type="ARBA" id="ARBA00022741"/>
    </source>
</evidence>
<dbReference type="Proteomes" id="UP000464658">
    <property type="component" value="Chromosome"/>
</dbReference>
<sequence length="123" mass="13814">MSKSDPNQKSFITLLDEPKQLEKKIKSAVTDSEGIVRYDKENKPGIANLLTIYSVLGNISIAELEQKYEGKGYGEFKGDLANVVIEALKPIQDRYYELIESDELDRILDEGAEKAKTAQQTKC</sequence>
<evidence type="ECO:0000313" key="10">
    <source>
        <dbReference type="EMBL" id="BBP88494.1"/>
    </source>
</evidence>
<dbReference type="PANTHER" id="PTHR43766">
    <property type="entry name" value="TRYPTOPHAN--TRNA LIGASE, MITOCHONDRIAL"/>
    <property type="match status" value="1"/>
</dbReference>
<comment type="similarity">
    <text evidence="1 9">Belongs to the class-I aminoacyl-tRNA synthetase family.</text>
</comment>
<dbReference type="GO" id="GO:0004830">
    <property type="term" value="F:tryptophan-tRNA ligase activity"/>
    <property type="evidence" value="ECO:0007669"/>
    <property type="project" value="UniProtKB-EC"/>
</dbReference>
<dbReference type="GO" id="GO:0005829">
    <property type="term" value="C:cytosol"/>
    <property type="evidence" value="ECO:0007669"/>
    <property type="project" value="TreeGrafter"/>
</dbReference>
<keyword evidence="5 9" id="KW-0067">ATP-binding</keyword>
<dbReference type="EMBL" id="AP021906">
    <property type="protein sequence ID" value="BBP88494.1"/>
    <property type="molecule type" value="Genomic_DNA"/>
</dbReference>
<dbReference type="InterPro" id="IPR002305">
    <property type="entry name" value="aa-tRNA-synth_Ic"/>
</dbReference>
<keyword evidence="4 9" id="KW-0547">Nucleotide-binding</keyword>
<name>A0A5S9M8L0_BACIA</name>
<dbReference type="FunFam" id="1.10.240.10:FF:000002">
    <property type="entry name" value="Tryptophan--tRNA ligase"/>
    <property type="match status" value="1"/>
</dbReference>
<evidence type="ECO:0000256" key="5">
    <source>
        <dbReference type="ARBA" id="ARBA00022840"/>
    </source>
</evidence>
<proteinExistence type="inferred from homology"/>
<dbReference type="PANTHER" id="PTHR43766:SF1">
    <property type="entry name" value="TRYPTOPHAN--TRNA LIGASE, MITOCHONDRIAL"/>
    <property type="match status" value="1"/>
</dbReference>
<dbReference type="AlphaFoldDB" id="A0A5S9M8L0"/>
<dbReference type="Pfam" id="PF00579">
    <property type="entry name" value="tRNA-synt_1b"/>
    <property type="match status" value="1"/>
</dbReference>
<evidence type="ECO:0000256" key="8">
    <source>
        <dbReference type="ARBA" id="ARBA00030268"/>
    </source>
</evidence>
<keyword evidence="3 9" id="KW-0436">Ligase</keyword>
<evidence type="ECO:0000313" key="11">
    <source>
        <dbReference type="Proteomes" id="UP000464658"/>
    </source>
</evidence>
<reference evidence="10 11" key="1">
    <citation type="submission" date="2019-12" db="EMBL/GenBank/DDBJ databases">
        <title>Full genome sequence of a Bacillus safensis strain isolated from commercially available natto in Indonesia.</title>
        <authorList>
            <person name="Yoshida M."/>
            <person name="Uomi M."/>
            <person name="Waturangi D."/>
            <person name="Ekaputri J.J."/>
            <person name="Setiamarga D.H.E."/>
        </authorList>
    </citation>
    <scope>NUCLEOTIDE SEQUENCE [LARGE SCALE GENOMIC DNA]</scope>
    <source>
        <strain evidence="10 11">IDN1</strain>
    </source>
</reference>
<evidence type="ECO:0000256" key="2">
    <source>
        <dbReference type="ARBA" id="ARBA00013161"/>
    </source>
</evidence>
<accession>A0A5S9M8L0</accession>
<evidence type="ECO:0000256" key="6">
    <source>
        <dbReference type="ARBA" id="ARBA00022917"/>
    </source>
</evidence>
<protein>
    <recommendedName>
        <fullName evidence="2">tryptophan--tRNA ligase</fullName>
        <ecNumber evidence="2">6.1.1.2</ecNumber>
    </recommendedName>
    <alternativeName>
        <fullName evidence="8">Tryptophanyl-tRNA synthetase</fullName>
    </alternativeName>
</protein>
<evidence type="ECO:0000256" key="1">
    <source>
        <dbReference type="ARBA" id="ARBA00005594"/>
    </source>
</evidence>
<evidence type="ECO:0000256" key="9">
    <source>
        <dbReference type="RuleBase" id="RU363036"/>
    </source>
</evidence>
<dbReference type="Gene3D" id="1.10.240.10">
    <property type="entry name" value="Tyrosyl-Transfer RNA Synthetase"/>
    <property type="match status" value="1"/>
</dbReference>
<dbReference type="GO" id="GO:0006436">
    <property type="term" value="P:tryptophanyl-tRNA aminoacylation"/>
    <property type="evidence" value="ECO:0007669"/>
    <property type="project" value="TreeGrafter"/>
</dbReference>
<dbReference type="SUPFAM" id="SSF52374">
    <property type="entry name" value="Nucleotidylyl transferase"/>
    <property type="match status" value="1"/>
</dbReference>
<organism evidence="10 11">
    <name type="scientific">Bacillus safensis</name>
    <dbReference type="NCBI Taxonomy" id="561879"/>
    <lineage>
        <taxon>Bacteria</taxon>
        <taxon>Bacillati</taxon>
        <taxon>Bacillota</taxon>
        <taxon>Bacilli</taxon>
        <taxon>Bacillales</taxon>
        <taxon>Bacillaceae</taxon>
        <taxon>Bacillus</taxon>
    </lineage>
</organism>
<dbReference type="GO" id="GO:0005524">
    <property type="term" value="F:ATP binding"/>
    <property type="evidence" value="ECO:0007669"/>
    <property type="project" value="UniProtKB-KW"/>
</dbReference>
<gene>
    <name evidence="10" type="ORF">BsIDN1_21120</name>
</gene>
<keyword evidence="7 9" id="KW-0030">Aminoacyl-tRNA synthetase</keyword>
<dbReference type="EC" id="6.1.1.2" evidence="2"/>
<evidence type="ECO:0000256" key="3">
    <source>
        <dbReference type="ARBA" id="ARBA00022598"/>
    </source>
</evidence>
<dbReference type="InterPro" id="IPR050203">
    <property type="entry name" value="Trp-tRNA_synthetase"/>
</dbReference>
<keyword evidence="6 9" id="KW-0648">Protein biosynthesis</keyword>
<evidence type="ECO:0000256" key="7">
    <source>
        <dbReference type="ARBA" id="ARBA00023146"/>
    </source>
</evidence>